<sequence length="98" mass="11001">MHSSCPEHWEFDDEFDGGEETCGRVIINLHAYVKALPPGTRLLLISSDPAAPAEFAAWCRMTRNALLDAAHPYYLIQLKPHLLNNPEEGEVTWPTRSA</sequence>
<protein>
    <recommendedName>
        <fullName evidence="2">Sulfurtransferase TusA family protein</fullName>
    </recommendedName>
</protein>
<dbReference type="InterPro" id="IPR036868">
    <property type="entry name" value="TusA-like_sf"/>
</dbReference>
<dbReference type="Gene3D" id="3.30.110.40">
    <property type="entry name" value="TusA-like domain"/>
    <property type="match status" value="1"/>
</dbReference>
<comment type="caution">
    <text evidence="1">The sequence shown here is derived from an EMBL/GenBank/DDBJ whole genome shotgun (WGS) entry which is preliminary data.</text>
</comment>
<dbReference type="SUPFAM" id="SSF64307">
    <property type="entry name" value="SirA-like"/>
    <property type="match status" value="1"/>
</dbReference>
<organism evidence="1">
    <name type="scientific">Fundidesulfovibrio putealis</name>
    <dbReference type="NCBI Taxonomy" id="270496"/>
    <lineage>
        <taxon>Bacteria</taxon>
        <taxon>Pseudomonadati</taxon>
        <taxon>Thermodesulfobacteriota</taxon>
        <taxon>Desulfovibrionia</taxon>
        <taxon>Desulfovibrionales</taxon>
        <taxon>Desulfovibrionaceae</taxon>
        <taxon>Fundidesulfovibrio</taxon>
    </lineage>
</organism>
<name>A0A7C4EII4_9BACT</name>
<proteinExistence type="predicted"/>
<accession>A0A7C4EII4</accession>
<dbReference type="AlphaFoldDB" id="A0A7C4EII4"/>
<gene>
    <name evidence="1" type="ORF">ENR59_07740</name>
</gene>
<reference evidence="1" key="1">
    <citation type="journal article" date="2020" name="mSystems">
        <title>Genome- and Community-Level Interaction Insights into Carbon Utilization and Element Cycling Functions of Hydrothermarchaeota in Hydrothermal Sediment.</title>
        <authorList>
            <person name="Zhou Z."/>
            <person name="Liu Y."/>
            <person name="Xu W."/>
            <person name="Pan J."/>
            <person name="Luo Z.H."/>
            <person name="Li M."/>
        </authorList>
    </citation>
    <scope>NUCLEOTIDE SEQUENCE [LARGE SCALE GENOMIC DNA]</scope>
    <source>
        <strain evidence="1">SpSt-413</strain>
    </source>
</reference>
<evidence type="ECO:0008006" key="2">
    <source>
        <dbReference type="Google" id="ProtNLM"/>
    </source>
</evidence>
<dbReference type="EMBL" id="DSRP01000534">
    <property type="protein sequence ID" value="HGG92828.1"/>
    <property type="molecule type" value="Genomic_DNA"/>
</dbReference>
<evidence type="ECO:0000313" key="1">
    <source>
        <dbReference type="EMBL" id="HGG92828.1"/>
    </source>
</evidence>